<dbReference type="RefSeq" id="WP_187077961.1">
    <property type="nucleotide sequence ID" value="NZ_JACORT010000009.1"/>
</dbReference>
<dbReference type="AlphaFoldDB" id="A0A923SDD8"/>
<gene>
    <name evidence="1" type="ORF">H8N03_19890</name>
</gene>
<evidence type="ECO:0000313" key="2">
    <source>
        <dbReference type="Proteomes" id="UP000608513"/>
    </source>
</evidence>
<evidence type="ECO:0000313" key="1">
    <source>
        <dbReference type="EMBL" id="MBC5785218.1"/>
    </source>
</evidence>
<comment type="caution">
    <text evidence="1">The sequence shown here is derived from an EMBL/GenBank/DDBJ whole genome shotgun (WGS) entry which is preliminary data.</text>
</comment>
<sequence>MAVAYQTRFGSLSSYEKGRVEPIADDVRHYAFSNCFETASRSGPYERVVFGQNQIYVLEVARAEGSSPWYTCAHDEFALCMDGEVEVHLIQLQASQHVPDADHNGAVLVEGEPQGARMGWMKLRRGHQALLPKNTAYQFRSAQPAVLVLQTCKGQLSVEKWAEICQVK</sequence>
<dbReference type="EMBL" id="JACORT010000009">
    <property type="protein sequence ID" value="MBC5785218.1"/>
    <property type="molecule type" value="Genomic_DNA"/>
</dbReference>
<keyword evidence="2" id="KW-1185">Reference proteome</keyword>
<dbReference type="InterPro" id="IPR014710">
    <property type="entry name" value="RmlC-like_jellyroll"/>
</dbReference>
<dbReference type="Proteomes" id="UP000608513">
    <property type="component" value="Unassembled WGS sequence"/>
</dbReference>
<name>A0A923SDD8_9BURK</name>
<reference evidence="1" key="1">
    <citation type="submission" date="2020-08" db="EMBL/GenBank/DDBJ databases">
        <title>Ramlibacter sp. USB13 16S ribosomal RNA gene genome sequencing and assembly.</title>
        <authorList>
            <person name="Kang M."/>
        </authorList>
    </citation>
    <scope>NUCLEOTIDE SEQUENCE</scope>
    <source>
        <strain evidence="1">USB13</strain>
    </source>
</reference>
<protein>
    <submittedName>
        <fullName evidence="1">Hydroxyquinol 1,2-dioxygenase</fullName>
    </submittedName>
</protein>
<proteinExistence type="predicted"/>
<dbReference type="Gene3D" id="2.60.120.10">
    <property type="entry name" value="Jelly Rolls"/>
    <property type="match status" value="1"/>
</dbReference>
<organism evidence="1 2">
    <name type="scientific">Ramlibacter cellulosilyticus</name>
    <dbReference type="NCBI Taxonomy" id="2764187"/>
    <lineage>
        <taxon>Bacteria</taxon>
        <taxon>Pseudomonadati</taxon>
        <taxon>Pseudomonadota</taxon>
        <taxon>Betaproteobacteria</taxon>
        <taxon>Burkholderiales</taxon>
        <taxon>Comamonadaceae</taxon>
        <taxon>Ramlibacter</taxon>
    </lineage>
</organism>
<accession>A0A923SDD8</accession>